<sequence length="182" mass="19063">MLLRLPAALAALALLPALALAAAAPASASCAEAESPPESRPIIFSGTAVENRTGYTRFEVDRVWAGPDLADEVWVQGGQDQAWWPLNLVQQVESSVDTDFVVGEEYVVGAGDDFSTNLCSVTEAAGHEPPADARTPVDDGARGADVPLSPLAQTAVAGGVVAALVTGVMLLLRWRRRHPRPA</sequence>
<dbReference type="Proteomes" id="UP000297025">
    <property type="component" value="Chromosome"/>
</dbReference>
<evidence type="ECO:0000256" key="1">
    <source>
        <dbReference type="SAM" id="Phobius"/>
    </source>
</evidence>
<dbReference type="Proteomes" id="UP000630594">
    <property type="component" value="Unassembled WGS sequence"/>
</dbReference>
<accession>A0A4P7U6W0</accession>
<protein>
    <submittedName>
        <fullName evidence="4">Uncharacterized protein</fullName>
    </submittedName>
</protein>
<keyword evidence="1" id="KW-1133">Transmembrane helix</keyword>
<keyword evidence="1" id="KW-0812">Transmembrane</keyword>
<dbReference type="RefSeq" id="WP_135831032.1">
    <property type="nucleotide sequence ID" value="NZ_BMCK01000001.1"/>
</dbReference>
<organism evidence="4 5">
    <name type="scientific">Nocardioides daphniae</name>
    <dbReference type="NCBI Taxonomy" id="402297"/>
    <lineage>
        <taxon>Bacteria</taxon>
        <taxon>Bacillati</taxon>
        <taxon>Actinomycetota</taxon>
        <taxon>Actinomycetes</taxon>
        <taxon>Propionibacteriales</taxon>
        <taxon>Nocardioidaceae</taxon>
        <taxon>Nocardioides</taxon>
    </lineage>
</organism>
<reference evidence="3" key="5">
    <citation type="submission" date="2024-05" db="EMBL/GenBank/DDBJ databases">
        <authorList>
            <person name="Sun Q."/>
            <person name="Sedlacek I."/>
        </authorList>
    </citation>
    <scope>NUCLEOTIDE SEQUENCE</scope>
    <source>
        <strain evidence="3">CCM 7403</strain>
    </source>
</reference>
<keyword evidence="2" id="KW-0732">Signal</keyword>
<name>A0A4P7U6W0_9ACTN</name>
<keyword evidence="1" id="KW-0472">Membrane</keyword>
<evidence type="ECO:0000313" key="5">
    <source>
        <dbReference type="Proteomes" id="UP000297025"/>
    </source>
</evidence>
<reference evidence="3" key="2">
    <citation type="journal article" date="2014" name="Int. J. Syst. Evol. Microbiol.">
        <title>Complete genome of a new Firmicutes species belonging to the dominant human colonic microbiota ('Ruminococcus bicirculans') reveals two chromosomes and a selective capacity to utilize plant glucans.</title>
        <authorList>
            <consortium name="NISC Comparative Sequencing Program"/>
            <person name="Wegmann U."/>
            <person name="Louis P."/>
            <person name="Goesmann A."/>
            <person name="Henrissat B."/>
            <person name="Duncan S.H."/>
            <person name="Flint H.J."/>
        </authorList>
    </citation>
    <scope>NUCLEOTIDE SEQUENCE</scope>
    <source>
        <strain evidence="3">CCM 7403</strain>
    </source>
</reference>
<evidence type="ECO:0000313" key="4">
    <source>
        <dbReference type="EMBL" id="QCC75982.1"/>
    </source>
</evidence>
<reference evidence="4 5" key="1">
    <citation type="journal article" date="2008" name="Int. J. Syst. Evol. Microbiol.">
        <title>Nocardioides daphniae sp. nov., isolated from Daphnia cucullata (Crustacea: Cladocera).</title>
        <authorList>
            <person name="Toth E.M."/>
            <person name="Keki Z."/>
            <person name="Homonnay Z.G."/>
            <person name="Borsodi A.K."/>
            <person name="Marialigeti K."/>
            <person name="Schumann P."/>
        </authorList>
    </citation>
    <scope>NUCLEOTIDE SEQUENCE [LARGE SCALE GENOMIC DNA]</scope>
    <source>
        <strain evidence="4 5">JCM 16608</strain>
    </source>
</reference>
<keyword evidence="6" id="KW-1185">Reference proteome</keyword>
<dbReference type="AlphaFoldDB" id="A0A4P7U6W0"/>
<evidence type="ECO:0000256" key="2">
    <source>
        <dbReference type="SAM" id="SignalP"/>
    </source>
</evidence>
<reference evidence="6" key="3">
    <citation type="journal article" date="2019" name="Int. J. Syst. Evol. Microbiol.">
        <title>The Global Catalogue of Microorganisms (GCM) 10K type strain sequencing project: providing services to taxonomists for standard genome sequencing and annotation.</title>
        <authorList>
            <consortium name="The Broad Institute Genomics Platform"/>
            <consortium name="The Broad Institute Genome Sequencing Center for Infectious Disease"/>
            <person name="Wu L."/>
            <person name="Ma J."/>
        </authorList>
    </citation>
    <scope>NUCLEOTIDE SEQUENCE [LARGE SCALE GENOMIC DNA]</scope>
    <source>
        <strain evidence="6">CCM 7403</strain>
    </source>
</reference>
<dbReference type="KEGG" id="ndp:E2C04_00060"/>
<feature type="transmembrane region" description="Helical" evidence="1">
    <location>
        <begin position="151"/>
        <end position="172"/>
    </location>
</feature>
<reference evidence="4" key="4">
    <citation type="submission" date="2019-03" db="EMBL/GenBank/DDBJ databases">
        <authorList>
            <person name="Huang Y."/>
        </authorList>
    </citation>
    <scope>NUCLEOTIDE SEQUENCE</scope>
    <source>
        <strain evidence="4">JCM 16608</strain>
    </source>
</reference>
<gene>
    <name evidence="4" type="ORF">E2C04_00060</name>
    <name evidence="3" type="ORF">GCM10007231_07760</name>
</gene>
<dbReference type="OrthoDB" id="3748698at2"/>
<dbReference type="EMBL" id="CP038462">
    <property type="protein sequence ID" value="QCC75982.1"/>
    <property type="molecule type" value="Genomic_DNA"/>
</dbReference>
<feature type="signal peptide" evidence="2">
    <location>
        <begin position="1"/>
        <end position="21"/>
    </location>
</feature>
<feature type="chain" id="PRO_5039597380" evidence="2">
    <location>
        <begin position="22"/>
        <end position="182"/>
    </location>
</feature>
<dbReference type="PROSITE" id="PS51257">
    <property type="entry name" value="PROKAR_LIPOPROTEIN"/>
    <property type="match status" value="1"/>
</dbReference>
<dbReference type="EMBL" id="BMCK01000001">
    <property type="protein sequence ID" value="GGD11403.1"/>
    <property type="molecule type" value="Genomic_DNA"/>
</dbReference>
<evidence type="ECO:0000313" key="3">
    <source>
        <dbReference type="EMBL" id="GGD11403.1"/>
    </source>
</evidence>
<proteinExistence type="predicted"/>
<evidence type="ECO:0000313" key="6">
    <source>
        <dbReference type="Proteomes" id="UP000630594"/>
    </source>
</evidence>